<evidence type="ECO:0000256" key="1">
    <source>
        <dbReference type="ARBA" id="ARBA00004413"/>
    </source>
</evidence>
<keyword evidence="2" id="KW-0813">Transport</keyword>
<feature type="compositionally biased region" description="Low complexity" evidence="9">
    <location>
        <begin position="52"/>
        <end position="63"/>
    </location>
</feature>
<dbReference type="InterPro" id="IPR003593">
    <property type="entry name" value="AAA+_ATPase"/>
</dbReference>
<dbReference type="InterPro" id="IPR027417">
    <property type="entry name" value="P-loop_NTPase"/>
</dbReference>
<feature type="region of interest" description="Disordered" evidence="9">
    <location>
        <begin position="1"/>
        <end position="63"/>
    </location>
</feature>
<dbReference type="GO" id="GO:0016887">
    <property type="term" value="F:ATP hydrolysis activity"/>
    <property type="evidence" value="ECO:0007669"/>
    <property type="project" value="InterPro"/>
</dbReference>
<dbReference type="NCBIfam" id="TIGR01188">
    <property type="entry name" value="drrA"/>
    <property type="match status" value="1"/>
</dbReference>
<evidence type="ECO:0000256" key="4">
    <source>
        <dbReference type="ARBA" id="ARBA00022741"/>
    </source>
</evidence>
<proteinExistence type="inferred from homology"/>
<dbReference type="GO" id="GO:0005524">
    <property type="term" value="F:ATP binding"/>
    <property type="evidence" value="ECO:0007669"/>
    <property type="project" value="UniProtKB-KW"/>
</dbReference>
<dbReference type="SMART" id="SM00382">
    <property type="entry name" value="AAA"/>
    <property type="match status" value="1"/>
</dbReference>
<dbReference type="InterPro" id="IPR003439">
    <property type="entry name" value="ABC_transporter-like_ATP-bd"/>
</dbReference>
<dbReference type="InterPro" id="IPR005894">
    <property type="entry name" value="DrrA"/>
</dbReference>
<dbReference type="GO" id="GO:0005886">
    <property type="term" value="C:plasma membrane"/>
    <property type="evidence" value="ECO:0007669"/>
    <property type="project" value="UniProtKB-SubCell"/>
</dbReference>
<keyword evidence="6" id="KW-1278">Translocase</keyword>
<evidence type="ECO:0000256" key="3">
    <source>
        <dbReference type="ARBA" id="ARBA00022475"/>
    </source>
</evidence>
<comment type="similarity">
    <text evidence="8">Belongs to the ABC transporter superfamily. Drug exporter-1 (DrugE1) (TC 3.A.1.105) family.</text>
</comment>
<dbReference type="SUPFAM" id="SSF52540">
    <property type="entry name" value="P-loop containing nucleoside triphosphate hydrolases"/>
    <property type="match status" value="1"/>
</dbReference>
<dbReference type="PANTHER" id="PTHR42711">
    <property type="entry name" value="ABC TRANSPORTER ATP-BINDING PROTEIN"/>
    <property type="match status" value="1"/>
</dbReference>
<evidence type="ECO:0000256" key="5">
    <source>
        <dbReference type="ARBA" id="ARBA00022840"/>
    </source>
</evidence>
<dbReference type="PANTHER" id="PTHR42711:SF19">
    <property type="entry name" value="DOXORUBICIN RESISTANCE ATP-BINDING PROTEIN DRRA"/>
    <property type="match status" value="1"/>
</dbReference>
<dbReference type="Pfam" id="PF13732">
    <property type="entry name" value="DrrA1-3_C"/>
    <property type="match status" value="1"/>
</dbReference>
<dbReference type="Pfam" id="PF00005">
    <property type="entry name" value="ABC_tran"/>
    <property type="match status" value="1"/>
</dbReference>
<dbReference type="AlphaFoldDB" id="A0A6J4VDT1"/>
<protein>
    <submittedName>
        <fullName evidence="11">Efflux ABC transporter, ATP-binding protein</fullName>
    </submittedName>
</protein>
<evidence type="ECO:0000256" key="2">
    <source>
        <dbReference type="ARBA" id="ARBA00022448"/>
    </source>
</evidence>
<feature type="compositionally biased region" description="Polar residues" evidence="9">
    <location>
        <begin position="7"/>
        <end position="16"/>
    </location>
</feature>
<gene>
    <name evidence="11" type="ORF">AVDCRST_MAG49-4200</name>
</gene>
<evidence type="ECO:0000256" key="8">
    <source>
        <dbReference type="ARBA" id="ARBA00049985"/>
    </source>
</evidence>
<dbReference type="PROSITE" id="PS50893">
    <property type="entry name" value="ABC_TRANSPORTER_2"/>
    <property type="match status" value="1"/>
</dbReference>
<dbReference type="InterPro" id="IPR025302">
    <property type="entry name" value="DrrA1/2-like_C"/>
</dbReference>
<dbReference type="EMBL" id="CADCWG010000306">
    <property type="protein sequence ID" value="CAA9576492.1"/>
    <property type="molecule type" value="Genomic_DNA"/>
</dbReference>
<feature type="compositionally biased region" description="Low complexity" evidence="9">
    <location>
        <begin position="23"/>
        <end position="32"/>
    </location>
</feature>
<feature type="domain" description="ABC transporter" evidence="10">
    <location>
        <begin position="73"/>
        <end position="304"/>
    </location>
</feature>
<organism evidence="11">
    <name type="scientific">uncultured Thermomicrobiales bacterium</name>
    <dbReference type="NCBI Taxonomy" id="1645740"/>
    <lineage>
        <taxon>Bacteria</taxon>
        <taxon>Pseudomonadati</taxon>
        <taxon>Thermomicrobiota</taxon>
        <taxon>Thermomicrobia</taxon>
        <taxon>Thermomicrobiales</taxon>
        <taxon>environmental samples</taxon>
    </lineage>
</organism>
<dbReference type="InterPro" id="IPR050763">
    <property type="entry name" value="ABC_transporter_ATP-binding"/>
</dbReference>
<evidence type="ECO:0000313" key="11">
    <source>
        <dbReference type="EMBL" id="CAA9576492.1"/>
    </source>
</evidence>
<keyword evidence="4" id="KW-0547">Nucleotide-binding</keyword>
<evidence type="ECO:0000256" key="6">
    <source>
        <dbReference type="ARBA" id="ARBA00022967"/>
    </source>
</evidence>
<name>A0A6J4VDT1_9BACT</name>
<dbReference type="GO" id="GO:0043215">
    <property type="term" value="P:daunorubicin transport"/>
    <property type="evidence" value="ECO:0007669"/>
    <property type="project" value="InterPro"/>
</dbReference>
<evidence type="ECO:0000259" key="10">
    <source>
        <dbReference type="PROSITE" id="PS50893"/>
    </source>
</evidence>
<dbReference type="GO" id="GO:1900753">
    <property type="term" value="P:doxorubicin transport"/>
    <property type="evidence" value="ECO:0007669"/>
    <property type="project" value="InterPro"/>
</dbReference>
<keyword evidence="7" id="KW-0472">Membrane</keyword>
<sequence>MIAAPTEQRTTGTAATPNGVASGVTNGVVTPDGTPPGAPPDTIVSGGEVAGRRAPAPTTRRANGGAAAADLAIEAVQLERRFGDFVAVDKVDLAVRRGEIYGFLGPNGAGKSTTTRMLCTLTAPTGGRAIVAGHDVASDPDAVRLRIGVALQSAALDDKQTGAELLRQQGRYYGLTRAEIDRRLEDMRTLVDLGDALDQRIKSYSGGMKRRIDLAAALIHNPEVLFLDEPTTGLDPVSRAKVWEEVRRLNTDLGMTIFLTTQYLEEADSLADRVGVIDHGRIVAEGTPEALKRSIGSDVVIVRVDDVEAARRAVAALPGVDAVEVHGDELTASTSDGPGTVSPVAVALAEADVRVHALTLREPTLDDVFLTLTGNRLQEEDL</sequence>
<evidence type="ECO:0000256" key="9">
    <source>
        <dbReference type="SAM" id="MobiDB-lite"/>
    </source>
</evidence>
<keyword evidence="5 11" id="KW-0067">ATP-binding</keyword>
<evidence type="ECO:0000256" key="7">
    <source>
        <dbReference type="ARBA" id="ARBA00023136"/>
    </source>
</evidence>
<dbReference type="InterPro" id="IPR017871">
    <property type="entry name" value="ABC_transporter-like_CS"/>
</dbReference>
<comment type="subcellular location">
    <subcellularLocation>
        <location evidence="1">Cell membrane</location>
        <topology evidence="1">Peripheral membrane protein</topology>
        <orientation evidence="1">Cytoplasmic side</orientation>
    </subcellularLocation>
</comment>
<accession>A0A6J4VDT1</accession>
<dbReference type="PROSITE" id="PS00211">
    <property type="entry name" value="ABC_TRANSPORTER_1"/>
    <property type="match status" value="1"/>
</dbReference>
<keyword evidence="3" id="KW-1003">Cell membrane</keyword>
<dbReference type="Gene3D" id="3.40.50.300">
    <property type="entry name" value="P-loop containing nucleotide triphosphate hydrolases"/>
    <property type="match status" value="1"/>
</dbReference>
<reference evidence="11" key="1">
    <citation type="submission" date="2020-02" db="EMBL/GenBank/DDBJ databases">
        <authorList>
            <person name="Meier V. D."/>
        </authorList>
    </citation>
    <scope>NUCLEOTIDE SEQUENCE</scope>
    <source>
        <strain evidence="11">AVDCRST_MAG49</strain>
    </source>
</reference>